<evidence type="ECO:0000256" key="4">
    <source>
        <dbReference type="ARBA" id="ARBA00022692"/>
    </source>
</evidence>
<name>A0AAD8AH42_DIPPU</name>
<keyword evidence="7" id="KW-0325">Glycoprotein</keyword>
<dbReference type="EMBL" id="JASPKZ010000836">
    <property type="protein sequence ID" value="KAJ9599079.1"/>
    <property type="molecule type" value="Genomic_DNA"/>
</dbReference>
<comment type="caution">
    <text evidence="8">The sequence shown here is derived from an EMBL/GenBank/DDBJ whole genome shotgun (WGS) entry which is preliminary data.</text>
</comment>
<keyword evidence="6" id="KW-0472">Membrane</keyword>
<evidence type="ECO:0000256" key="7">
    <source>
        <dbReference type="ARBA" id="ARBA00023180"/>
    </source>
</evidence>
<feature type="non-terminal residue" evidence="8">
    <location>
        <position position="185"/>
    </location>
</feature>
<reference evidence="8" key="1">
    <citation type="journal article" date="2023" name="IScience">
        <title>Live-bearing cockroach genome reveals convergent evolutionary mechanisms linked to viviparity in insects and beyond.</title>
        <authorList>
            <person name="Fouks B."/>
            <person name="Harrison M.C."/>
            <person name="Mikhailova A.A."/>
            <person name="Marchal E."/>
            <person name="English S."/>
            <person name="Carruthers M."/>
            <person name="Jennings E.C."/>
            <person name="Chiamaka E.L."/>
            <person name="Frigard R.A."/>
            <person name="Pippel M."/>
            <person name="Attardo G.M."/>
            <person name="Benoit J.B."/>
            <person name="Bornberg-Bauer E."/>
            <person name="Tobe S.S."/>
        </authorList>
    </citation>
    <scope>NUCLEOTIDE SEQUENCE</scope>
    <source>
        <strain evidence="8">Stay&amp;Tobe</strain>
    </source>
</reference>
<dbReference type="AlphaFoldDB" id="A0AAD8AH42"/>
<evidence type="ECO:0000256" key="1">
    <source>
        <dbReference type="ARBA" id="ARBA00004236"/>
    </source>
</evidence>
<evidence type="ECO:0000313" key="9">
    <source>
        <dbReference type="Proteomes" id="UP001233999"/>
    </source>
</evidence>
<keyword evidence="9" id="KW-1185">Reference proteome</keyword>
<evidence type="ECO:0000256" key="3">
    <source>
        <dbReference type="ARBA" id="ARBA00022475"/>
    </source>
</evidence>
<dbReference type="PANTHER" id="PTHR11923:SF104">
    <property type="entry name" value="FI07620P"/>
    <property type="match status" value="1"/>
</dbReference>
<dbReference type="InterPro" id="IPR002159">
    <property type="entry name" value="CD36_fam"/>
</dbReference>
<dbReference type="Pfam" id="PF01130">
    <property type="entry name" value="CD36"/>
    <property type="match status" value="1"/>
</dbReference>
<evidence type="ECO:0000256" key="2">
    <source>
        <dbReference type="ARBA" id="ARBA00010532"/>
    </source>
</evidence>
<evidence type="ECO:0008006" key="10">
    <source>
        <dbReference type="Google" id="ProtNLM"/>
    </source>
</evidence>
<evidence type="ECO:0000313" key="8">
    <source>
        <dbReference type="EMBL" id="KAJ9599079.1"/>
    </source>
</evidence>
<comment type="subcellular location">
    <subcellularLocation>
        <location evidence="1">Cell membrane</location>
    </subcellularLocation>
</comment>
<reference evidence="8" key="2">
    <citation type="submission" date="2023-05" db="EMBL/GenBank/DDBJ databases">
        <authorList>
            <person name="Fouks B."/>
        </authorList>
    </citation>
    <scope>NUCLEOTIDE SEQUENCE</scope>
    <source>
        <strain evidence="8">Stay&amp;Tobe</strain>
        <tissue evidence="8">Testes</tissue>
    </source>
</reference>
<evidence type="ECO:0000256" key="5">
    <source>
        <dbReference type="ARBA" id="ARBA00022989"/>
    </source>
</evidence>
<organism evidence="8 9">
    <name type="scientific">Diploptera punctata</name>
    <name type="common">Pacific beetle cockroach</name>
    <dbReference type="NCBI Taxonomy" id="6984"/>
    <lineage>
        <taxon>Eukaryota</taxon>
        <taxon>Metazoa</taxon>
        <taxon>Ecdysozoa</taxon>
        <taxon>Arthropoda</taxon>
        <taxon>Hexapoda</taxon>
        <taxon>Insecta</taxon>
        <taxon>Pterygota</taxon>
        <taxon>Neoptera</taxon>
        <taxon>Polyneoptera</taxon>
        <taxon>Dictyoptera</taxon>
        <taxon>Blattodea</taxon>
        <taxon>Blaberoidea</taxon>
        <taxon>Blaberidae</taxon>
        <taxon>Diplopterinae</taxon>
        <taxon>Diploptera</taxon>
    </lineage>
</organism>
<dbReference type="PANTHER" id="PTHR11923">
    <property type="entry name" value="SCAVENGER RECEPTOR CLASS B TYPE-1 SR-B1"/>
    <property type="match status" value="1"/>
</dbReference>
<gene>
    <name evidence="8" type="ORF">L9F63_010439</name>
</gene>
<dbReference type="Proteomes" id="UP001233999">
    <property type="component" value="Unassembled WGS sequence"/>
</dbReference>
<keyword evidence="5" id="KW-1133">Transmembrane helix</keyword>
<dbReference type="GO" id="GO:0005886">
    <property type="term" value="C:plasma membrane"/>
    <property type="evidence" value="ECO:0007669"/>
    <property type="project" value="UniProtKB-SubCell"/>
</dbReference>
<keyword evidence="3" id="KW-1003">Cell membrane</keyword>
<protein>
    <recommendedName>
        <fullName evidence="10">Scavenger receptor class B member 1</fullName>
    </recommendedName>
</protein>
<sequence length="185" mass="21026">EFLENTNVTFNSNNSVTYIPKRTVQHEPTMSDRDPHADIIYSPNVALLGMASMLHNSSTFLNLGLATLARYLDSQPLINISVHEMLWGYDEPLVRLARAFLPNWIPFSRLGLMDRMFDEGTNVVTMTLNKSLDSVDELGRTRRIYSFDNWNGKNTLKDWNGAACNSLNGVGEGILYPRYAYIYIP</sequence>
<dbReference type="GO" id="GO:0005737">
    <property type="term" value="C:cytoplasm"/>
    <property type="evidence" value="ECO:0007669"/>
    <property type="project" value="TreeGrafter"/>
</dbReference>
<keyword evidence="4" id="KW-0812">Transmembrane</keyword>
<comment type="similarity">
    <text evidence="2">Belongs to the CD36 family.</text>
</comment>
<proteinExistence type="inferred from homology"/>
<evidence type="ECO:0000256" key="6">
    <source>
        <dbReference type="ARBA" id="ARBA00023136"/>
    </source>
</evidence>
<accession>A0AAD8AH42</accession>
<dbReference type="GO" id="GO:0005044">
    <property type="term" value="F:scavenger receptor activity"/>
    <property type="evidence" value="ECO:0007669"/>
    <property type="project" value="TreeGrafter"/>
</dbReference>